<dbReference type="InterPro" id="IPR006345">
    <property type="entry name" value="RecD2"/>
</dbReference>
<comment type="caution">
    <text evidence="5">The sequence shown here is derived from an EMBL/GenBank/DDBJ whole genome shotgun (WGS) entry which is preliminary data.</text>
</comment>
<dbReference type="InterPro" id="IPR050534">
    <property type="entry name" value="Coronavir_polyprotein_1ab"/>
</dbReference>
<dbReference type="InterPro" id="IPR055446">
    <property type="entry name" value="RecD2_N_OB"/>
</dbReference>
<dbReference type="SUPFAM" id="SSF52540">
    <property type="entry name" value="P-loop containing nucleoside triphosphate hydrolases"/>
    <property type="match status" value="2"/>
</dbReference>
<dbReference type="NCBIfam" id="TIGR01448">
    <property type="entry name" value="recD_rel"/>
    <property type="match status" value="1"/>
</dbReference>
<evidence type="ECO:0000259" key="4">
    <source>
        <dbReference type="SMART" id="SM00382"/>
    </source>
</evidence>
<dbReference type="EMBL" id="JANUXX010000004">
    <property type="protein sequence ID" value="MCS4488252.1"/>
    <property type="molecule type" value="Genomic_DNA"/>
</dbReference>
<feature type="binding site" evidence="3">
    <location>
        <begin position="355"/>
        <end position="359"/>
    </location>
    <ligand>
        <name>ATP</name>
        <dbReference type="ChEBI" id="CHEBI:30616"/>
    </ligand>
</feature>
<name>A0ABT2F716_9STRE</name>
<dbReference type="Proteomes" id="UP001206548">
    <property type="component" value="Unassembled WGS sequence"/>
</dbReference>
<protein>
    <recommendedName>
        <fullName evidence="3">ATP-dependent RecD2 DNA helicase</fullName>
        <ecNumber evidence="3">5.6.2.3</ecNumber>
    </recommendedName>
    <alternativeName>
        <fullName evidence="3">DNA 5'-3' helicase subunit RecD2</fullName>
    </alternativeName>
</protein>
<comment type="similarity">
    <text evidence="3">Belongs to the RecD family. RecD2 subfamily.</text>
</comment>
<dbReference type="HAMAP" id="MF_01488">
    <property type="entry name" value="RecD2"/>
    <property type="match status" value="1"/>
</dbReference>
<dbReference type="EC" id="5.6.2.3" evidence="3"/>
<keyword evidence="3" id="KW-0413">Isomerase</keyword>
<dbReference type="InterPro" id="IPR029493">
    <property type="entry name" value="RecD2-like_HHH"/>
</dbReference>
<dbReference type="Pfam" id="PF13538">
    <property type="entry name" value="UvrD_C_2"/>
    <property type="match status" value="1"/>
</dbReference>
<dbReference type="PANTHER" id="PTHR43788:SF6">
    <property type="entry name" value="DNA HELICASE B"/>
    <property type="match status" value="1"/>
</dbReference>
<dbReference type="Pfam" id="PF13245">
    <property type="entry name" value="AAA_19"/>
    <property type="match status" value="1"/>
</dbReference>
<dbReference type="Pfam" id="PF14520">
    <property type="entry name" value="HHH_5"/>
    <property type="match status" value="1"/>
</dbReference>
<keyword evidence="3" id="KW-0238">DNA-binding</keyword>
<sequence length="782" mass="88734">MEYFFTGNIERIIFENSHNFFKILLLNIEETDSLFDDGEIIITGIMAEIMEGETYTFWGDLVRHPKYGEQLNVSRYERKKPSTSGLINYFSSKQFKGIGKKTAEKIVSLYGSNPIDAILEEPDKLESISGLSKAKKDQFIAQLRRHYGSEQILSKLAEYGISNRYAMQIFDHYKETALDVIMKNPYQIVEDIQGIGFKIADQLAKQVGIEDDSPKRFRAALLHCLLSICLNTGDTYVEARALLDETLALLEQSRNIEIDPTLVAQELTQLINDDKIQNIDTKIFDNSLYFSEVGITRQLKRILNVELKEPANNKTIKKHLQQVEKELRINYDSMQKQAIGDALRSKVFILTGGPGTGKTTIINGIIQTYAKLHNLNLNKPKDLPIILAAPTGRASRRMTELTELPSATIHRHLGLNRDQEFQLLDEELDCNLIIVDEFSMVDTWLANKLFSALPSHAQVIIVGDSDQLPSVGPGQVLADLLKVPELPKVRLEKIFRQSENSTIITLASHIRQGFLPSDFTAKKPDRSYFEAQADYIPNMVIKIVESALRNGIDAQDIQILAPMYRGQAGINNLNTLLQDLLNPATTPSFTFNEITFRKGDKVLHLINDTEHNVFNGDIGYITDLIPEKYTESKQDELFIDFDGQEVIYARKDWTRITLAYAMSIHKSQGSEFPVVILPITHQSRRMLERNLIYTAITRAKSKLVLLGELRAFDTAVRTQGTKRQTYLAEHFLGDELSIEDKPSNDLSESSKIAQYRLTEENITIIDPMIGLTQEDIAFFFKP</sequence>
<dbReference type="Pfam" id="PF14490">
    <property type="entry name" value="HHH_RecD2"/>
    <property type="match status" value="1"/>
</dbReference>
<comment type="function">
    <text evidence="3">DNA-dependent ATPase and ATP-dependent 5'-3' DNA helicase. Has no activity on blunt DNA or DNA with 3'-overhangs, requires at least 10 bases of 5'-ssDNA for helicase activity.</text>
</comment>
<dbReference type="InterPro" id="IPR003593">
    <property type="entry name" value="AAA+_ATPase"/>
</dbReference>
<feature type="domain" description="AAA+ ATPase" evidence="4">
    <location>
        <begin position="344"/>
        <end position="499"/>
    </location>
</feature>
<evidence type="ECO:0000313" key="6">
    <source>
        <dbReference type="Proteomes" id="UP001206548"/>
    </source>
</evidence>
<dbReference type="InterPro" id="IPR027417">
    <property type="entry name" value="P-loop_NTPase"/>
</dbReference>
<dbReference type="Gene3D" id="2.30.30.940">
    <property type="match status" value="1"/>
</dbReference>
<keyword evidence="6" id="KW-1185">Reference proteome</keyword>
<organism evidence="5 6">
    <name type="scientific">Streptococcus sciuri</name>
    <dbReference type="NCBI Taxonomy" id="2973939"/>
    <lineage>
        <taxon>Bacteria</taxon>
        <taxon>Bacillati</taxon>
        <taxon>Bacillota</taxon>
        <taxon>Bacilli</taxon>
        <taxon>Lactobacillales</taxon>
        <taxon>Streptococcaceae</taxon>
        <taxon>Streptococcus</taxon>
    </lineage>
</organism>
<comment type="catalytic activity">
    <reaction evidence="3">
        <text>ATP + H2O = ADP + phosphate + H(+)</text>
        <dbReference type="Rhea" id="RHEA:13065"/>
        <dbReference type="ChEBI" id="CHEBI:15377"/>
        <dbReference type="ChEBI" id="CHEBI:15378"/>
        <dbReference type="ChEBI" id="CHEBI:30616"/>
        <dbReference type="ChEBI" id="CHEBI:43474"/>
        <dbReference type="ChEBI" id="CHEBI:456216"/>
        <dbReference type="EC" id="5.6.2.3"/>
    </reaction>
</comment>
<dbReference type="Pfam" id="PF18335">
    <property type="entry name" value="SH3_13"/>
    <property type="match status" value="1"/>
</dbReference>
<dbReference type="Gene3D" id="3.40.50.300">
    <property type="entry name" value="P-loop containing nucleotide triphosphate hydrolases"/>
    <property type="match status" value="2"/>
</dbReference>
<dbReference type="Gene3D" id="1.10.10.2220">
    <property type="match status" value="1"/>
</dbReference>
<dbReference type="Pfam" id="PF23139">
    <property type="entry name" value="OB_YrrC"/>
    <property type="match status" value="1"/>
</dbReference>
<dbReference type="RefSeq" id="WP_259138202.1">
    <property type="nucleotide sequence ID" value="NZ_JANUXX010000004.1"/>
</dbReference>
<evidence type="ECO:0000256" key="1">
    <source>
        <dbReference type="ARBA" id="ARBA00022741"/>
    </source>
</evidence>
<dbReference type="InterPro" id="IPR041451">
    <property type="entry name" value="RecD2_SH13"/>
</dbReference>
<dbReference type="InterPro" id="IPR027785">
    <property type="entry name" value="UvrD-like_helicase_C"/>
</dbReference>
<accession>A0ABT2F716</accession>
<evidence type="ECO:0000313" key="5">
    <source>
        <dbReference type="EMBL" id="MCS4488252.1"/>
    </source>
</evidence>
<evidence type="ECO:0000256" key="3">
    <source>
        <dbReference type="HAMAP-Rule" id="MF_01488"/>
    </source>
</evidence>
<dbReference type="CDD" id="cd18809">
    <property type="entry name" value="SF1_C_RecD"/>
    <property type="match status" value="1"/>
</dbReference>
<dbReference type="CDD" id="cd17933">
    <property type="entry name" value="DEXSc_RecD-like"/>
    <property type="match status" value="1"/>
</dbReference>
<dbReference type="PANTHER" id="PTHR43788">
    <property type="entry name" value="DNA2/NAM7 HELICASE FAMILY MEMBER"/>
    <property type="match status" value="1"/>
</dbReference>
<proteinExistence type="inferred from homology"/>
<evidence type="ECO:0000256" key="2">
    <source>
        <dbReference type="ARBA" id="ARBA00022840"/>
    </source>
</evidence>
<keyword evidence="3" id="KW-0378">Hydrolase</keyword>
<keyword evidence="2 3" id="KW-0067">ATP-binding</keyword>
<reference evidence="5 6" key="1">
    <citation type="journal article" date="2023" name="Int. J. Syst. Evol. Microbiol.">
        <title>Streptococcus sciuri sp. nov., Staphylococcus marylandisciuri sp. nov. and Staphylococcus americanisciuri sp. nov., isolated from faeces of eastern grey squirrel (Sciurus carolinensis).</title>
        <authorList>
            <person name="Volokhov D.V."/>
            <person name="Zagorodnyaya T.A."/>
            <person name="Furtak V.A."/>
            <person name="Nattanmai G."/>
            <person name="Randall L."/>
            <person name="Jose S."/>
            <person name="Gao Y."/>
            <person name="Eisenberg T."/>
            <person name="Delmonte P."/>
            <person name="Blom J."/>
            <person name="Mitchell K.K."/>
        </authorList>
    </citation>
    <scope>NUCLEOTIDE SEQUENCE [LARGE SCALE GENOMIC DNA]</scope>
    <source>
        <strain evidence="5 6">SQ9-PEA</strain>
    </source>
</reference>
<dbReference type="SMART" id="SM00382">
    <property type="entry name" value="AAA"/>
    <property type="match status" value="1"/>
</dbReference>
<keyword evidence="1 3" id="KW-0547">Nucleotide-binding</keyword>
<gene>
    <name evidence="3" type="primary">recD2</name>
    <name evidence="5" type="ORF">NXS10_04675</name>
</gene>
<keyword evidence="3" id="KW-0347">Helicase</keyword>